<dbReference type="Gene3D" id="3.20.20.140">
    <property type="entry name" value="Metal-dependent hydrolases"/>
    <property type="match status" value="1"/>
</dbReference>
<keyword evidence="6" id="KW-0479">Metal-binding</keyword>
<dbReference type="PANTHER" id="PTHR21240:SF27">
    <property type="entry name" value="2-AMINO-3-CARBOXYMUCONATE-6-SEMIALDEHYDE DECARBOXYLASE"/>
    <property type="match status" value="1"/>
</dbReference>
<dbReference type="SUPFAM" id="SSF51556">
    <property type="entry name" value="Metallo-dependent hydrolases"/>
    <property type="match status" value="1"/>
</dbReference>
<dbReference type="GO" id="GO:0019748">
    <property type="term" value="P:secondary metabolic process"/>
    <property type="evidence" value="ECO:0007669"/>
    <property type="project" value="TreeGrafter"/>
</dbReference>
<evidence type="ECO:0000256" key="8">
    <source>
        <dbReference type="ARBA" id="ARBA00022833"/>
    </source>
</evidence>
<dbReference type="GO" id="GO:0005829">
    <property type="term" value="C:cytosol"/>
    <property type="evidence" value="ECO:0007669"/>
    <property type="project" value="TreeGrafter"/>
</dbReference>
<name>A0A562I2P6_MICOL</name>
<evidence type="ECO:0000313" key="13">
    <source>
        <dbReference type="Proteomes" id="UP000319825"/>
    </source>
</evidence>
<dbReference type="OrthoDB" id="149172at2"/>
<dbReference type="Pfam" id="PF04909">
    <property type="entry name" value="Amidohydro_2"/>
    <property type="match status" value="1"/>
</dbReference>
<feature type="domain" description="Amidohydrolase-related" evidence="11">
    <location>
        <begin position="16"/>
        <end position="337"/>
    </location>
</feature>
<dbReference type="GO" id="GO:0001760">
    <property type="term" value="F:aminocarboxymuconate-semialdehyde decarboxylase activity"/>
    <property type="evidence" value="ECO:0007669"/>
    <property type="project" value="UniProtKB-EC"/>
</dbReference>
<evidence type="ECO:0000256" key="5">
    <source>
        <dbReference type="ARBA" id="ARBA00021214"/>
    </source>
</evidence>
<dbReference type="InterPro" id="IPR032465">
    <property type="entry name" value="ACMSD"/>
</dbReference>
<keyword evidence="9" id="KW-0456">Lyase</keyword>
<keyword evidence="7" id="KW-0210">Decarboxylase</keyword>
<evidence type="ECO:0000256" key="4">
    <source>
        <dbReference type="ARBA" id="ARBA00012365"/>
    </source>
</evidence>
<evidence type="ECO:0000256" key="1">
    <source>
        <dbReference type="ARBA" id="ARBA00005079"/>
    </source>
</evidence>
<evidence type="ECO:0000256" key="10">
    <source>
        <dbReference type="ARBA" id="ARBA00031120"/>
    </source>
</evidence>
<dbReference type="PANTHER" id="PTHR21240">
    <property type="entry name" value="2-AMINO-3-CARBOXYLMUCONATE-6-SEMIALDEHYDE DECARBOXYLASE"/>
    <property type="match status" value="1"/>
</dbReference>
<comment type="similarity">
    <text evidence="2">Belongs to the metallo-dependent hydrolases superfamily. ACMSD family.</text>
</comment>
<gene>
    <name evidence="12" type="ORF">JD77_00255</name>
</gene>
<reference evidence="12 13" key="1">
    <citation type="submission" date="2019-07" db="EMBL/GenBank/DDBJ databases">
        <title>R&amp;d 2014.</title>
        <authorList>
            <person name="Klenk H.-P."/>
        </authorList>
    </citation>
    <scope>NUCLEOTIDE SEQUENCE [LARGE SCALE GENOMIC DNA]</scope>
    <source>
        <strain evidence="12 13">DSM 43868</strain>
    </source>
</reference>
<dbReference type="Proteomes" id="UP000319825">
    <property type="component" value="Unassembled WGS sequence"/>
</dbReference>
<dbReference type="GO" id="GO:0016787">
    <property type="term" value="F:hydrolase activity"/>
    <property type="evidence" value="ECO:0007669"/>
    <property type="project" value="InterPro"/>
</dbReference>
<accession>A0A562I2P6</accession>
<dbReference type="InterPro" id="IPR006680">
    <property type="entry name" value="Amidohydro-rel"/>
</dbReference>
<dbReference type="GO" id="GO:0046872">
    <property type="term" value="F:metal ion binding"/>
    <property type="evidence" value="ECO:0007669"/>
    <property type="project" value="UniProtKB-KW"/>
</dbReference>
<organism evidence="12 13">
    <name type="scientific">Micromonospora olivasterospora</name>
    <dbReference type="NCBI Taxonomy" id="1880"/>
    <lineage>
        <taxon>Bacteria</taxon>
        <taxon>Bacillati</taxon>
        <taxon>Actinomycetota</taxon>
        <taxon>Actinomycetes</taxon>
        <taxon>Micromonosporales</taxon>
        <taxon>Micromonosporaceae</taxon>
        <taxon>Micromonospora</taxon>
    </lineage>
</organism>
<comment type="pathway">
    <text evidence="1">Secondary metabolite metabolism; quinolate metabolism.</text>
</comment>
<keyword evidence="8" id="KW-0862">Zinc</keyword>
<evidence type="ECO:0000259" key="11">
    <source>
        <dbReference type="Pfam" id="PF04909"/>
    </source>
</evidence>
<protein>
    <recommendedName>
        <fullName evidence="5">2-amino-3-carboxymuconate-6-semialdehyde decarboxylase</fullName>
        <ecNumber evidence="4">4.1.1.45</ecNumber>
    </recommendedName>
    <alternativeName>
        <fullName evidence="10">Picolinate carboxylase</fullName>
    </alternativeName>
</protein>
<comment type="caution">
    <text evidence="12">The sequence shown here is derived from an EMBL/GenBank/DDBJ whole genome shotgun (WGS) entry which is preliminary data.</text>
</comment>
<dbReference type="EC" id="4.1.1.45" evidence="4"/>
<proteinExistence type="inferred from homology"/>
<evidence type="ECO:0000256" key="9">
    <source>
        <dbReference type="ARBA" id="ARBA00023239"/>
    </source>
</evidence>
<comment type="subunit">
    <text evidence="3">Monomer.</text>
</comment>
<sequence>MIPIGAQRGPAVGGLVDVHTHVVPLELPDLEERVPWGRWPSVRMVDDVTAELRLGSATYRTVDDRSWSIEARLRDMEAEGVAVQWLSPIPAILCHEAPAYGARELARAVNDAIGEMVSCAPNRFVGLGSVALQDVDAAIAELERCVLELGFAGVEIGTRVGDRELIDPALTPFFDAVDRLGALVFVHPVDETTDPRLAPMGLTFGVGMPTETGAAAAGLLVSDLLVDRAALTICLAHGGGTLPGILGRIDRGVALGTPGRPRPVELARRLWSDSLTYDVESLELAVTRFGEDHVMFGTDYPFAARETASQRVLDSVAGAWPDDRLDAVGRSNAERLVARIRGGLQTG</sequence>
<dbReference type="AlphaFoldDB" id="A0A562I2P6"/>
<evidence type="ECO:0000256" key="2">
    <source>
        <dbReference type="ARBA" id="ARBA00005871"/>
    </source>
</evidence>
<evidence type="ECO:0000256" key="3">
    <source>
        <dbReference type="ARBA" id="ARBA00011245"/>
    </source>
</evidence>
<evidence type="ECO:0000256" key="6">
    <source>
        <dbReference type="ARBA" id="ARBA00022723"/>
    </source>
</evidence>
<evidence type="ECO:0000313" key="12">
    <source>
        <dbReference type="EMBL" id="TWH65319.1"/>
    </source>
</evidence>
<dbReference type="EMBL" id="VLKE01000001">
    <property type="protein sequence ID" value="TWH65319.1"/>
    <property type="molecule type" value="Genomic_DNA"/>
</dbReference>
<evidence type="ECO:0000256" key="7">
    <source>
        <dbReference type="ARBA" id="ARBA00022793"/>
    </source>
</evidence>
<keyword evidence="13" id="KW-1185">Reference proteome</keyword>
<dbReference type="RefSeq" id="WP_145772672.1">
    <property type="nucleotide sequence ID" value="NZ_BAAATQ010000384.1"/>
</dbReference>
<dbReference type="InterPro" id="IPR032466">
    <property type="entry name" value="Metal_Hydrolase"/>
</dbReference>